<accession>A0ABM6Z026</accession>
<dbReference type="PANTHER" id="PTHR40572">
    <property type="entry name" value="PROTEIN BAX"/>
    <property type="match status" value="1"/>
</dbReference>
<dbReference type="Gene3D" id="1.10.530.10">
    <property type="match status" value="1"/>
</dbReference>
<evidence type="ECO:0000313" key="3">
    <source>
        <dbReference type="EMBL" id="AXY03450.1"/>
    </source>
</evidence>
<keyword evidence="1" id="KW-0732">Signal</keyword>
<dbReference type="InterPro" id="IPR053195">
    <property type="entry name" value="Bax-like"/>
</dbReference>
<proteinExistence type="predicted"/>
<sequence length="303" mass="34574">MRVRLTSQLCRVALLIVTAFQVHAADTLPVSPEQNVRPYPVEEVTQLKSAEQLIQTFEQDDYCLNSVLKNNALPLYFVENLPRDLNHLPVEQKVSGFIRLLLPTIVAVNEQLLEVRKELIQLSQKPSTNWSVEEQHWVDNMRASYGIKSQDMEQLLLQVDVVPIGMVLAQAIDESGWGTSYFATIGNNLYGEHLSSRGGKYLTTPGGHVKVSAFDNLYAGTVSYMHNLNSTRAYKKLWEMRRALRQKHELTGYQLVGSLVDYSTRGEAYVENLRALIKHHDLDRFDHVVLDEHRAKLFHFASK</sequence>
<feature type="chain" id="PRO_5046844839" evidence="1">
    <location>
        <begin position="25"/>
        <end position="303"/>
    </location>
</feature>
<feature type="signal peptide" evidence="1">
    <location>
        <begin position="1"/>
        <end position="24"/>
    </location>
</feature>
<evidence type="ECO:0000313" key="4">
    <source>
        <dbReference type="Proteomes" id="UP000262832"/>
    </source>
</evidence>
<reference evidence="3 4" key="1">
    <citation type="submission" date="2018-08" db="EMBL/GenBank/DDBJ databases">
        <title>Genomic taxonomy of the Vibrionaceae family.</title>
        <authorList>
            <person name="Gomez-Gil B."/>
            <person name="Tanaka M."/>
            <person name="Sawabe T."/>
            <person name="Enciso-Ibarra K."/>
        </authorList>
    </citation>
    <scope>NUCLEOTIDE SEQUENCE [LARGE SCALE GENOMIC DNA]</scope>
    <source>
        <strain evidence="3 4">CAIM 1831</strain>
    </source>
</reference>
<dbReference type="Pfam" id="PF01832">
    <property type="entry name" value="Glucosaminidase"/>
    <property type="match status" value="1"/>
</dbReference>
<gene>
    <name evidence="3" type="ORF">D1115_21575</name>
</gene>
<dbReference type="PANTHER" id="PTHR40572:SF1">
    <property type="entry name" value="PROTEIN BAX"/>
    <property type="match status" value="1"/>
</dbReference>
<evidence type="ECO:0000256" key="1">
    <source>
        <dbReference type="SAM" id="SignalP"/>
    </source>
</evidence>
<dbReference type="Proteomes" id="UP000262832">
    <property type="component" value="Chromosome II"/>
</dbReference>
<protein>
    <submittedName>
        <fullName evidence="3">Glucosaminidase</fullName>
    </submittedName>
</protein>
<dbReference type="EMBL" id="CP032094">
    <property type="protein sequence ID" value="AXY03450.1"/>
    <property type="molecule type" value="Genomic_DNA"/>
</dbReference>
<name>A0ABM6Z026_9VIBR</name>
<evidence type="ECO:0000259" key="2">
    <source>
        <dbReference type="Pfam" id="PF01832"/>
    </source>
</evidence>
<dbReference type="InterPro" id="IPR002901">
    <property type="entry name" value="MGlyc_endo_b_GlcNAc-like_dom"/>
</dbReference>
<organism evidence="3 4">
    <name type="scientific">Vibrio alfacsensis</name>
    <dbReference type="NCBI Taxonomy" id="1074311"/>
    <lineage>
        <taxon>Bacteria</taxon>
        <taxon>Pseudomonadati</taxon>
        <taxon>Pseudomonadota</taxon>
        <taxon>Gammaproteobacteria</taxon>
        <taxon>Vibrionales</taxon>
        <taxon>Vibrionaceae</taxon>
        <taxon>Vibrio</taxon>
    </lineage>
</organism>
<feature type="domain" description="Mannosyl-glycoprotein endo-beta-N-acetylglucosamidase-like" evidence="2">
    <location>
        <begin position="153"/>
        <end position="281"/>
    </location>
</feature>
<keyword evidence="4" id="KW-1185">Reference proteome</keyword>